<dbReference type="GO" id="GO:0000139">
    <property type="term" value="C:Golgi membrane"/>
    <property type="evidence" value="ECO:0007669"/>
    <property type="project" value="UniProtKB-SubCell"/>
</dbReference>
<comment type="pathway">
    <text evidence="2">Protein modification; protein glycosylation.</text>
</comment>
<keyword evidence="4 12" id="KW-0328">Glycosyltransferase</keyword>
<dbReference type="GO" id="GO:0032580">
    <property type="term" value="C:Golgi cisterna membrane"/>
    <property type="evidence" value="ECO:0007669"/>
    <property type="project" value="UniProtKB-SubCell"/>
</dbReference>
<organism evidence="15">
    <name type="scientific">Capitella teleta</name>
    <name type="common">Polychaete worm</name>
    <dbReference type="NCBI Taxonomy" id="283909"/>
    <lineage>
        <taxon>Eukaryota</taxon>
        <taxon>Metazoa</taxon>
        <taxon>Spiralia</taxon>
        <taxon>Lophotrochozoa</taxon>
        <taxon>Annelida</taxon>
        <taxon>Polychaeta</taxon>
        <taxon>Sedentaria</taxon>
        <taxon>Scolecida</taxon>
        <taxon>Capitellidae</taxon>
        <taxon>Capitella</taxon>
    </lineage>
</organism>
<evidence type="ECO:0000259" key="13">
    <source>
        <dbReference type="Pfam" id="PF00852"/>
    </source>
</evidence>
<feature type="domain" description="Fucosyltransferase N-terminal" evidence="14">
    <location>
        <begin position="2"/>
        <end position="80"/>
    </location>
</feature>
<dbReference type="EMBL" id="AMQN01002621">
    <property type="status" value="NOT_ANNOTATED_CDS"/>
    <property type="molecule type" value="Genomic_DNA"/>
</dbReference>
<dbReference type="PANTHER" id="PTHR48438">
    <property type="entry name" value="ALPHA-(1,3)-FUCOSYLTRANSFERASE C-RELATED"/>
    <property type="match status" value="1"/>
</dbReference>
<evidence type="ECO:0000256" key="4">
    <source>
        <dbReference type="ARBA" id="ARBA00022676"/>
    </source>
</evidence>
<dbReference type="InterPro" id="IPR055270">
    <property type="entry name" value="Glyco_tran_10_C"/>
</dbReference>
<reference evidence="17" key="1">
    <citation type="submission" date="2012-12" db="EMBL/GenBank/DDBJ databases">
        <authorList>
            <person name="Hellsten U."/>
            <person name="Grimwood J."/>
            <person name="Chapman J.A."/>
            <person name="Shapiro H."/>
            <person name="Aerts A."/>
            <person name="Otillar R.P."/>
            <person name="Terry A.Y."/>
            <person name="Boore J.L."/>
            <person name="Simakov O."/>
            <person name="Marletaz F."/>
            <person name="Cho S.-J."/>
            <person name="Edsinger-Gonzales E."/>
            <person name="Havlak P."/>
            <person name="Kuo D.-H."/>
            <person name="Larsson T."/>
            <person name="Lv J."/>
            <person name="Arendt D."/>
            <person name="Savage R."/>
            <person name="Osoegawa K."/>
            <person name="de Jong P."/>
            <person name="Lindberg D.R."/>
            <person name="Seaver E.C."/>
            <person name="Weisblat D.A."/>
            <person name="Putnam N.H."/>
            <person name="Grigoriev I.V."/>
            <person name="Rokhsar D.S."/>
        </authorList>
    </citation>
    <scope>NUCLEOTIDE SEQUENCE</scope>
    <source>
        <strain evidence="17">I ESC-2004</strain>
    </source>
</reference>
<dbReference type="UniPathway" id="UPA00378"/>
<evidence type="ECO:0000256" key="12">
    <source>
        <dbReference type="RuleBase" id="RU003832"/>
    </source>
</evidence>
<comment type="subcellular location">
    <subcellularLocation>
        <location evidence="1">Golgi apparatus membrane</location>
        <topology evidence="1">Single-pass type II membrane protein</topology>
    </subcellularLocation>
    <subcellularLocation>
        <location evidence="12">Golgi apparatus</location>
        <location evidence="12">Golgi stack membrane</location>
        <topology evidence="12">Single-pass type II membrane protein</topology>
    </subcellularLocation>
</comment>
<evidence type="ECO:0000256" key="6">
    <source>
        <dbReference type="ARBA" id="ARBA00022692"/>
    </source>
</evidence>
<dbReference type="InterPro" id="IPR001503">
    <property type="entry name" value="Glyco_trans_10"/>
</dbReference>
<dbReference type="OMA" id="HERIAPT"/>
<sequence length="302" mass="35288">MRCHYITKPSALNFSSAVLLHSRFLDEITVPTTRKSGQKWIFFESEPPPETWKRANLTKYRDIFNITSTYSMDSDIPLTYHKSVCVPNLSYQVPTHNLAATKSKHVAWFVSSCSTHSRREEYVRELQKYIGVDIFGKCGDEKCYNVEDGESCIRDVINSTYKFYLSFENSLCREYHTEKLSRIFSLNTIPIVLGLADYANILPRGAYIDVRDYPSPKAMADYLHEIDQNDDLFNQYIIRKNSHWCHLPDSITFACSVCRYLHEHRYERKSVHDIARFWGNEERCMSPDLFYKGIADDVLVHL</sequence>
<dbReference type="HOGENOM" id="CLU_032075_3_0_1"/>
<evidence type="ECO:0000313" key="17">
    <source>
        <dbReference type="Proteomes" id="UP000014760"/>
    </source>
</evidence>
<keyword evidence="9 12" id="KW-0333">Golgi apparatus</keyword>
<keyword evidence="17" id="KW-1185">Reference proteome</keyword>
<keyword evidence="5 12" id="KW-0808">Transferase</keyword>
<name>R7TJC5_CAPTE</name>
<evidence type="ECO:0000256" key="8">
    <source>
        <dbReference type="ARBA" id="ARBA00022989"/>
    </source>
</evidence>
<dbReference type="Pfam" id="PF17039">
    <property type="entry name" value="Glyco_tran_10_N"/>
    <property type="match status" value="1"/>
</dbReference>
<evidence type="ECO:0000256" key="5">
    <source>
        <dbReference type="ARBA" id="ARBA00022679"/>
    </source>
</evidence>
<gene>
    <name evidence="15" type="ORF">CAPTEDRAFT_180697</name>
</gene>
<proteinExistence type="inferred from homology"/>
<evidence type="ECO:0000256" key="11">
    <source>
        <dbReference type="ARBA" id="ARBA00023180"/>
    </source>
</evidence>
<comment type="similarity">
    <text evidence="3 12">Belongs to the glycosyltransferase 10 family.</text>
</comment>
<evidence type="ECO:0000313" key="16">
    <source>
        <dbReference type="EnsemblMetazoa" id="CapteP180697"/>
    </source>
</evidence>
<dbReference type="Pfam" id="PF00852">
    <property type="entry name" value="Glyco_transf_10"/>
    <property type="match status" value="1"/>
</dbReference>
<dbReference type="AlphaFoldDB" id="R7TJC5"/>
<dbReference type="Gene3D" id="3.40.50.11660">
    <property type="entry name" value="Glycosyl transferase family 10, C-terminal domain"/>
    <property type="match status" value="1"/>
</dbReference>
<dbReference type="STRING" id="283909.R7TJC5"/>
<protein>
    <recommendedName>
        <fullName evidence="12">Fucosyltransferase</fullName>
        <ecNumber evidence="12">2.4.1.-</ecNumber>
    </recommendedName>
</protein>
<dbReference type="PANTHER" id="PTHR48438:SF1">
    <property type="entry name" value="ALPHA-(1,3)-FUCOSYLTRANSFERASE C-RELATED"/>
    <property type="match status" value="1"/>
</dbReference>
<reference evidence="15 17" key="2">
    <citation type="journal article" date="2013" name="Nature">
        <title>Insights into bilaterian evolution from three spiralian genomes.</title>
        <authorList>
            <person name="Simakov O."/>
            <person name="Marletaz F."/>
            <person name="Cho S.J."/>
            <person name="Edsinger-Gonzales E."/>
            <person name="Havlak P."/>
            <person name="Hellsten U."/>
            <person name="Kuo D.H."/>
            <person name="Larsson T."/>
            <person name="Lv J."/>
            <person name="Arendt D."/>
            <person name="Savage R."/>
            <person name="Osoegawa K."/>
            <person name="de Jong P."/>
            <person name="Grimwood J."/>
            <person name="Chapman J.A."/>
            <person name="Shapiro H."/>
            <person name="Aerts A."/>
            <person name="Otillar R.P."/>
            <person name="Terry A.Y."/>
            <person name="Boore J.L."/>
            <person name="Grigoriev I.V."/>
            <person name="Lindberg D.R."/>
            <person name="Seaver E.C."/>
            <person name="Weisblat D.A."/>
            <person name="Putnam N.H."/>
            <person name="Rokhsar D.S."/>
        </authorList>
    </citation>
    <scope>NUCLEOTIDE SEQUENCE</scope>
    <source>
        <strain evidence="15 17">I ESC-2004</strain>
    </source>
</reference>
<accession>R7TJC5</accession>
<dbReference type="Proteomes" id="UP000014760">
    <property type="component" value="Unassembled WGS sequence"/>
</dbReference>
<evidence type="ECO:0000256" key="10">
    <source>
        <dbReference type="ARBA" id="ARBA00023136"/>
    </source>
</evidence>
<reference evidence="16" key="3">
    <citation type="submission" date="2015-06" db="UniProtKB">
        <authorList>
            <consortium name="EnsemblMetazoa"/>
        </authorList>
    </citation>
    <scope>IDENTIFICATION</scope>
</reference>
<evidence type="ECO:0000256" key="7">
    <source>
        <dbReference type="ARBA" id="ARBA00022968"/>
    </source>
</evidence>
<feature type="domain" description="Fucosyltransferase C-terminal" evidence="13">
    <location>
        <begin position="101"/>
        <end position="276"/>
    </location>
</feature>
<evidence type="ECO:0000256" key="2">
    <source>
        <dbReference type="ARBA" id="ARBA00004922"/>
    </source>
</evidence>
<keyword evidence="8" id="KW-1133">Transmembrane helix</keyword>
<evidence type="ECO:0000256" key="1">
    <source>
        <dbReference type="ARBA" id="ARBA00004323"/>
    </source>
</evidence>
<keyword evidence="10" id="KW-0472">Membrane</keyword>
<keyword evidence="6 12" id="KW-0812">Transmembrane</keyword>
<dbReference type="EnsemblMetazoa" id="CapteT180697">
    <property type="protein sequence ID" value="CapteP180697"/>
    <property type="gene ID" value="CapteG180697"/>
</dbReference>
<dbReference type="OrthoDB" id="427096at2759"/>
<dbReference type="InterPro" id="IPR031481">
    <property type="entry name" value="Glyco_tran_10_N"/>
</dbReference>
<dbReference type="FunFam" id="3.40.50.11660:FF:000004">
    <property type="entry name" value="Glycoprotein 3-alpha-L-fucosyltransferase A"/>
    <property type="match status" value="1"/>
</dbReference>
<dbReference type="EC" id="2.4.1.-" evidence="12"/>
<evidence type="ECO:0000259" key="14">
    <source>
        <dbReference type="Pfam" id="PF17039"/>
    </source>
</evidence>
<dbReference type="SUPFAM" id="SSF53756">
    <property type="entry name" value="UDP-Glycosyltransferase/glycogen phosphorylase"/>
    <property type="match status" value="1"/>
</dbReference>
<dbReference type="GO" id="GO:0008417">
    <property type="term" value="F:fucosyltransferase activity"/>
    <property type="evidence" value="ECO:0007669"/>
    <property type="project" value="InterPro"/>
</dbReference>
<dbReference type="InterPro" id="IPR038577">
    <property type="entry name" value="GT10-like_C_sf"/>
</dbReference>
<evidence type="ECO:0000313" key="15">
    <source>
        <dbReference type="EMBL" id="ELT93602.1"/>
    </source>
</evidence>
<evidence type="ECO:0000256" key="9">
    <source>
        <dbReference type="ARBA" id="ARBA00023034"/>
    </source>
</evidence>
<keyword evidence="7" id="KW-0735">Signal-anchor</keyword>
<dbReference type="EMBL" id="KB309694">
    <property type="protein sequence ID" value="ELT93602.1"/>
    <property type="molecule type" value="Genomic_DNA"/>
</dbReference>
<keyword evidence="11" id="KW-0325">Glycoprotein</keyword>
<evidence type="ECO:0000256" key="3">
    <source>
        <dbReference type="ARBA" id="ARBA00008919"/>
    </source>
</evidence>